<feature type="domain" description="Carbohydrate kinase PfkB" evidence="4">
    <location>
        <begin position="21"/>
        <end position="283"/>
    </location>
</feature>
<comment type="similarity">
    <text evidence="1">Belongs to the carbohydrate kinase PfkB family.</text>
</comment>
<reference evidence="5 6" key="1">
    <citation type="submission" date="2014-03" db="EMBL/GenBank/DDBJ databases">
        <title>Genomics of Bifidobacteria.</title>
        <authorList>
            <person name="Ventura M."/>
            <person name="Milani C."/>
            <person name="Lugli G.A."/>
        </authorList>
    </citation>
    <scope>NUCLEOTIDE SEQUENCE [LARGE SCALE GENOMIC DNA]</scope>
    <source>
        <strain evidence="5 6">DSM 22766</strain>
    </source>
</reference>
<comment type="caution">
    <text evidence="5">The sequence shown here is derived from an EMBL/GenBank/DDBJ whole genome shotgun (WGS) entry which is preliminary data.</text>
</comment>
<dbReference type="SUPFAM" id="SSF53613">
    <property type="entry name" value="Ribokinase-like"/>
    <property type="match status" value="1"/>
</dbReference>
<keyword evidence="6" id="KW-1185">Reference proteome</keyword>
<dbReference type="eggNOG" id="COG0524">
    <property type="taxonomic scope" value="Bacteria"/>
</dbReference>
<dbReference type="Pfam" id="PF00294">
    <property type="entry name" value="PfkB"/>
    <property type="match status" value="1"/>
</dbReference>
<organism evidence="5 6">
    <name type="scientific">Bifidobacterium actinocoloniiforme DSM 22766</name>
    <dbReference type="NCBI Taxonomy" id="1437605"/>
    <lineage>
        <taxon>Bacteria</taxon>
        <taxon>Bacillati</taxon>
        <taxon>Actinomycetota</taxon>
        <taxon>Actinomycetes</taxon>
        <taxon>Bifidobacteriales</taxon>
        <taxon>Bifidobacteriaceae</taxon>
        <taxon>Bifidobacterium</taxon>
    </lineage>
</organism>
<dbReference type="AlphaFoldDB" id="A0A086Z100"/>
<dbReference type="InterPro" id="IPR050306">
    <property type="entry name" value="PfkB_Carbo_kinase"/>
</dbReference>
<keyword evidence="2 5" id="KW-0808">Transferase</keyword>
<evidence type="ECO:0000256" key="2">
    <source>
        <dbReference type="ARBA" id="ARBA00022679"/>
    </source>
</evidence>
<gene>
    <name evidence="5" type="ORF">BACT_0902</name>
</gene>
<sequence length="298" mass="32798">MQQPIVLSLGEILWDVLPSGKRAGGAPVNFSYHASKNGAQGYAISAVGRDELGRELEDAVAQAGVKALLQHNKWPTSTVEVQLTEGIPRYVFKEDVAWDHMELTDELEALAGRADAICYGTLGMRSPQSRRTFCQLLEATRPDAMRFFDINLRGAYYRKDLIEQLLGMATMFKINDVELVVLRDMFHIPGESDAEPVRWFFDHYEMDTVILTAGGDYSTIFLRDGSSSKLNTPHVTVADTVGAGDAFSGTFATNRLEGKSLAQAHRAAVNTAAFVCTQSGAWPAYPEQIPDYLAQQGE</sequence>
<dbReference type="InterPro" id="IPR011611">
    <property type="entry name" value="PfkB_dom"/>
</dbReference>
<dbReference type="STRING" id="1437605.AB656_03110"/>
<dbReference type="PATRIC" id="fig|1437605.7.peg.641"/>
<evidence type="ECO:0000256" key="3">
    <source>
        <dbReference type="ARBA" id="ARBA00022777"/>
    </source>
</evidence>
<dbReference type="KEGG" id="bact:AB656_03110"/>
<evidence type="ECO:0000256" key="1">
    <source>
        <dbReference type="ARBA" id="ARBA00010688"/>
    </source>
</evidence>
<evidence type="ECO:0000259" key="4">
    <source>
        <dbReference type="Pfam" id="PF00294"/>
    </source>
</evidence>
<dbReference type="InterPro" id="IPR029056">
    <property type="entry name" value="Ribokinase-like"/>
</dbReference>
<dbReference type="Gene3D" id="3.40.1190.20">
    <property type="match status" value="1"/>
</dbReference>
<dbReference type="Proteomes" id="UP000029015">
    <property type="component" value="Unassembled WGS sequence"/>
</dbReference>
<dbReference type="CDD" id="cd01167">
    <property type="entry name" value="bac_FRK"/>
    <property type="match status" value="1"/>
</dbReference>
<evidence type="ECO:0000313" key="6">
    <source>
        <dbReference type="Proteomes" id="UP000029015"/>
    </source>
</evidence>
<dbReference type="OrthoDB" id="9795789at2"/>
<proteinExistence type="inferred from homology"/>
<dbReference type="RefSeq" id="WP_033503806.1">
    <property type="nucleotide sequence ID" value="NZ_CP011786.1"/>
</dbReference>
<accession>A0A086Z100</accession>
<protein>
    <submittedName>
        <fullName evidence="5">PfkB family carbohydrate kinase</fullName>
        <ecNumber evidence="5">2.7.1.92</ecNumber>
    </submittedName>
</protein>
<keyword evidence="3 5" id="KW-0418">Kinase</keyword>
<evidence type="ECO:0000313" key="5">
    <source>
        <dbReference type="EMBL" id="KFI40200.1"/>
    </source>
</evidence>
<dbReference type="EC" id="2.7.1.92" evidence="5"/>
<dbReference type="GO" id="GO:0047590">
    <property type="term" value="F:5-dehydro-2-deoxygluconokinase activity"/>
    <property type="evidence" value="ECO:0007669"/>
    <property type="project" value="UniProtKB-EC"/>
</dbReference>
<name>A0A086Z100_9BIFI</name>
<dbReference type="EMBL" id="JGYK01000001">
    <property type="protein sequence ID" value="KFI40200.1"/>
    <property type="molecule type" value="Genomic_DNA"/>
</dbReference>
<dbReference type="PANTHER" id="PTHR43085">
    <property type="entry name" value="HEXOKINASE FAMILY MEMBER"/>
    <property type="match status" value="1"/>
</dbReference>
<dbReference type="PANTHER" id="PTHR43085:SF57">
    <property type="entry name" value="CARBOHYDRATE KINASE PFKB DOMAIN-CONTAINING PROTEIN"/>
    <property type="match status" value="1"/>
</dbReference>